<organism evidence="3 4">
    <name type="scientific">Spirosoma radiotolerans</name>
    <dbReference type="NCBI Taxonomy" id="1379870"/>
    <lineage>
        <taxon>Bacteria</taxon>
        <taxon>Pseudomonadati</taxon>
        <taxon>Bacteroidota</taxon>
        <taxon>Cytophagia</taxon>
        <taxon>Cytophagales</taxon>
        <taxon>Cytophagaceae</taxon>
        <taxon>Spirosoma</taxon>
    </lineage>
</organism>
<dbReference type="InterPro" id="IPR002575">
    <property type="entry name" value="Aminoglycoside_PTrfase"/>
</dbReference>
<dbReference type="InterPro" id="IPR011009">
    <property type="entry name" value="Kinase-like_dom_sf"/>
</dbReference>
<dbReference type="PATRIC" id="fig|1379870.5.peg.4145"/>
<dbReference type="STRING" id="1379870.SD10_19205"/>
<dbReference type="RefSeq" id="WP_046579805.1">
    <property type="nucleotide sequence ID" value="NZ_CP010429.1"/>
</dbReference>
<keyword evidence="3" id="KW-0808">Transferase</keyword>
<dbReference type="EMBL" id="CP010429">
    <property type="protein sequence ID" value="AKD58650.1"/>
    <property type="molecule type" value="Genomic_DNA"/>
</dbReference>
<protein>
    <submittedName>
        <fullName evidence="3">Aminoglycoside phosphotransferase</fullName>
    </submittedName>
</protein>
<comment type="similarity">
    <text evidence="1">Belongs to the pseudomonas-type ThrB family.</text>
</comment>
<proteinExistence type="inferred from homology"/>
<gene>
    <name evidence="3" type="ORF">SD10_19205</name>
</gene>
<accession>A0A0E4A0I7</accession>
<dbReference type="GO" id="GO:0004413">
    <property type="term" value="F:homoserine kinase activity"/>
    <property type="evidence" value="ECO:0007669"/>
    <property type="project" value="TreeGrafter"/>
</dbReference>
<dbReference type="SUPFAM" id="SSF56112">
    <property type="entry name" value="Protein kinase-like (PK-like)"/>
    <property type="match status" value="1"/>
</dbReference>
<dbReference type="GO" id="GO:0009088">
    <property type="term" value="P:threonine biosynthetic process"/>
    <property type="evidence" value="ECO:0007669"/>
    <property type="project" value="TreeGrafter"/>
</dbReference>
<dbReference type="Gene3D" id="3.30.200.20">
    <property type="entry name" value="Phosphorylase Kinase, domain 1"/>
    <property type="match status" value="1"/>
</dbReference>
<dbReference type="Pfam" id="PF01636">
    <property type="entry name" value="APH"/>
    <property type="match status" value="1"/>
</dbReference>
<dbReference type="InterPro" id="IPR050249">
    <property type="entry name" value="Pseudomonas-type_ThrB"/>
</dbReference>
<evidence type="ECO:0000259" key="2">
    <source>
        <dbReference type="Pfam" id="PF01636"/>
    </source>
</evidence>
<dbReference type="HOGENOM" id="CLU_044821_0_0_10"/>
<dbReference type="PANTHER" id="PTHR21064:SF6">
    <property type="entry name" value="AMINOGLYCOSIDE PHOSPHOTRANSFERASE DOMAIN-CONTAINING PROTEIN"/>
    <property type="match status" value="1"/>
</dbReference>
<evidence type="ECO:0000256" key="1">
    <source>
        <dbReference type="ARBA" id="ARBA00038240"/>
    </source>
</evidence>
<keyword evidence="4" id="KW-1185">Reference proteome</keyword>
<evidence type="ECO:0000313" key="3">
    <source>
        <dbReference type="EMBL" id="AKD58650.1"/>
    </source>
</evidence>
<feature type="domain" description="Aminoglycoside phosphotransferase" evidence="2">
    <location>
        <begin position="35"/>
        <end position="254"/>
    </location>
</feature>
<dbReference type="PANTHER" id="PTHR21064">
    <property type="entry name" value="AMINOGLYCOSIDE PHOSPHOTRANSFERASE DOMAIN-CONTAINING PROTEIN-RELATED"/>
    <property type="match status" value="1"/>
</dbReference>
<name>A0A0E4A0I7_9BACT</name>
<reference evidence="3 4" key="1">
    <citation type="journal article" date="2014" name="Curr. Microbiol.">
        <title>Spirosoma radiotolerans sp. nov., a gamma-radiation-resistant bacterium isolated from gamma ray-irradiated soil.</title>
        <authorList>
            <person name="Lee J.J."/>
            <person name="Srinivasan S."/>
            <person name="Lim S."/>
            <person name="Joe M."/>
            <person name="Im S."/>
            <person name="Bae S.I."/>
            <person name="Park K.R."/>
            <person name="Han J.H."/>
            <person name="Park S.H."/>
            <person name="Joo B.M."/>
            <person name="Park S.J."/>
            <person name="Kim M.K."/>
        </authorList>
    </citation>
    <scope>NUCLEOTIDE SEQUENCE [LARGE SCALE GENOMIC DNA]</scope>
    <source>
        <strain evidence="3 4">DG5A</strain>
    </source>
</reference>
<sequence>MPTFPVTSSILSSAHLGQFLQKKYGLRDNTSCQLLKAGVNHSYLVTDGTQKAIFRIYSLNWRTETEVREELRLLTLLQENGLPVSYPLADVAGTFIQELDAPEGKRFGVLFSFAEGEKLLTFSEELHSTIGQIMARFHQLTHNLKLNRVSYTPQLMLVDSLAFVKPFLPADSAEMNFLYTTQRYLLDEFSKIDRTKTREGIVHLDIWFDNLNINKENQVTLFDFDFCGSGLQCIDIAYYILQIHSTETDEAEFRKKKESFLAGYESVTKISEEEQNLLPMLGLSVYFFYLGVQCQRFDNWSNVFLNELHLKRLINLRVKRWADFNKITVN</sequence>
<dbReference type="AlphaFoldDB" id="A0A0E4A0I7"/>
<dbReference type="KEGG" id="srd:SD10_19205"/>
<evidence type="ECO:0000313" key="4">
    <source>
        <dbReference type="Proteomes" id="UP000033054"/>
    </source>
</evidence>
<dbReference type="Gene3D" id="3.90.1200.10">
    <property type="match status" value="1"/>
</dbReference>
<dbReference type="OrthoDB" id="241498at2"/>
<dbReference type="Proteomes" id="UP000033054">
    <property type="component" value="Chromosome"/>
</dbReference>